<proteinExistence type="predicted"/>
<evidence type="ECO:0000313" key="2">
    <source>
        <dbReference type="Proteomes" id="UP000247811"/>
    </source>
</evidence>
<gene>
    <name evidence="1" type="ORF">C7444_11468</name>
</gene>
<dbReference type="EMBL" id="QJJS01000014">
    <property type="protein sequence ID" value="PXW94369.1"/>
    <property type="molecule type" value="Genomic_DNA"/>
</dbReference>
<keyword evidence="2" id="KW-1185">Reference proteome</keyword>
<protein>
    <recommendedName>
        <fullName evidence="3">YD repeat-containing protein</fullName>
    </recommendedName>
</protein>
<sequence length="106" mass="12209">MSQNHTVACNADATDTTIVERFFLTYRGVRLPLQLTEELAPEALRHRNTWFRALYDAQGRMQRCEKHVYGAIELLHEYRWTADGRLHEAVITEGDEAPRALILTPA</sequence>
<dbReference type="Pfam" id="PF19653">
    <property type="entry name" value="DUF6156"/>
    <property type="match status" value="1"/>
</dbReference>
<evidence type="ECO:0008006" key="3">
    <source>
        <dbReference type="Google" id="ProtNLM"/>
    </source>
</evidence>
<dbReference type="InterPro" id="IPR046154">
    <property type="entry name" value="DUF6156"/>
</dbReference>
<reference evidence="1 2" key="1">
    <citation type="submission" date="2018-05" db="EMBL/GenBank/DDBJ databases">
        <title>Genomic Encyclopedia of Type Strains, Phase IV (KMG-IV): sequencing the most valuable type-strain genomes for metagenomic binning, comparative biology and taxonomic classification.</title>
        <authorList>
            <person name="Goeker M."/>
        </authorList>
    </citation>
    <scope>NUCLEOTIDE SEQUENCE [LARGE SCALE GENOMIC DNA]</scope>
    <source>
        <strain evidence="1 2">DSM 566</strain>
    </source>
</reference>
<name>A0A318GYA7_9BURK</name>
<organism evidence="1 2">
    <name type="scientific">Sphaerotilus hippei</name>
    <dbReference type="NCBI Taxonomy" id="744406"/>
    <lineage>
        <taxon>Bacteria</taxon>
        <taxon>Pseudomonadati</taxon>
        <taxon>Pseudomonadota</taxon>
        <taxon>Betaproteobacteria</taxon>
        <taxon>Burkholderiales</taxon>
        <taxon>Sphaerotilaceae</taxon>
        <taxon>Sphaerotilus</taxon>
    </lineage>
</organism>
<evidence type="ECO:0000313" key="1">
    <source>
        <dbReference type="EMBL" id="PXW94369.1"/>
    </source>
</evidence>
<dbReference type="AlphaFoldDB" id="A0A318GYA7"/>
<dbReference type="Proteomes" id="UP000247811">
    <property type="component" value="Unassembled WGS sequence"/>
</dbReference>
<comment type="caution">
    <text evidence="1">The sequence shown here is derived from an EMBL/GenBank/DDBJ whole genome shotgun (WGS) entry which is preliminary data.</text>
</comment>
<accession>A0A318GYA7</accession>